<dbReference type="SUPFAM" id="SSF55781">
    <property type="entry name" value="GAF domain-like"/>
    <property type="match status" value="2"/>
</dbReference>
<dbReference type="InterPro" id="IPR029016">
    <property type="entry name" value="GAF-like_dom_sf"/>
</dbReference>
<evidence type="ECO:0000256" key="13">
    <source>
        <dbReference type="ARBA" id="ARBA00023136"/>
    </source>
</evidence>
<dbReference type="NCBIfam" id="TIGR00229">
    <property type="entry name" value="sensory_box"/>
    <property type="match status" value="2"/>
</dbReference>
<dbReference type="eggNOG" id="COG0745">
    <property type="taxonomic scope" value="Bacteria"/>
</dbReference>
<dbReference type="InterPro" id="IPR003018">
    <property type="entry name" value="GAF"/>
</dbReference>
<dbReference type="PROSITE" id="PS51371">
    <property type="entry name" value="CBS"/>
    <property type="match status" value="1"/>
</dbReference>
<dbReference type="eggNOG" id="COG0784">
    <property type="taxonomic scope" value="Bacteria"/>
</dbReference>
<dbReference type="Gene3D" id="3.30.450.40">
    <property type="match status" value="2"/>
</dbReference>
<dbReference type="PANTHER" id="PTHR45339">
    <property type="entry name" value="HYBRID SIGNAL TRANSDUCTION HISTIDINE KINASE J"/>
    <property type="match status" value="1"/>
</dbReference>
<sequence length="1878" mass="212704">MLIPSISQVINYHPLTATAETAVEDIIISMSSTGSSCVLITEKPSFSTSIKIVTPGDRSPGSPKGNHHSNSPDAKLQYLGPVIGIFTEGDLVQLASIGAPLSGFPIAQIMIRSIVTAQLSEIPDIFALFALFEKHKINHLPIVDNLERLIGLITGHSFLLNLNNIKKKGEKSILSRKKIKSQQKLSANQNNTVNKGLKSENNLLKNPNNQLLPQEITFDSSLELPGNFIPINHLEKTHESQVIQGSFSLSIKQITQLMSTHNVSYVLIIEATEKKYQNETDIYLNQESSNSQKSIKIIGTISSRDIVQLQALKIDFNKVKAGIVCNKSPIVIGSDVTLELAVDLINKKYCLLPLIVQNYIGKIDYFISPTKVIRQILLNKSLYQSLIRFYSYVEKTYLKLHQANKKLKQYTIEQNNLEKSQLAAPETTGITLKLDQDGIWDWNIETGEIFYSTLGEKMLGYTEHEISHKISFDEWLSRIHPEDRDKVNTAIQEHLTKKNTIYKIKYRIQGKDNNFIWIFDSGQTLWKSGKPVRMVGIFVDITKEKEAEIKQSFLVEKHIQIINNLSEIVWETDIHGNLIFLNQAWEKITGFKPKNSLGKNFLDYIHPEDINKLNFLTKNHPENTELAIIHNKLVADSYQLQLLTKTGGYCPVKMKSTLVFDRENKVTGIVSTLSNISEDIATQQQLQASQKAIKELYEVTTNADISFESKIVALLEMGCHRFGMDIGLLGQVLGELYKVIAAHLPENFLFGIAEGDIFTLEQTFDQEALQYDEPFVIESAKNSQWRHHPAHTVRHVESYIGTKILASGIVYGTLSFSSRLTKNKWSSIDIEVLKLMANYIGGELLREDERKALENKYQHFLLLKQITQEICSKLDTKEIFQTTVTQIGRAFKVSRCLIHSYVTEPDLHLPCMAEYLETNHESILGLDLIITSNYYTEKLLGEDRAIASPDVFSDPLLNSDVPMYQKLKVRSILAIRTSYQGKPNGIIHLHQCDYIRQWKQDEISLLEEVAFQVGLTLAKAQILESEVTHKEELEAENQALEKAREVAEVRNRAQGELLAMMSHKSQTNMNDVMMMTSLLLSMKLNPKQRDFVKTILARGDVVINMINNILDFTKIKSGEVELELSPLDIRGCVEDLLKSLDIIAKNKKLELAYLIDKNVPRIILTDDKKLVNILFNLLKNSINFTKTGEIVVYISAIKKSEKSQEYSQLEAISYEEISDFKGAGKITDNYEIQFAVKDTGAGIPLDQIDHLFKDFSQVSPATNREYDGLGLGLVISQRLSQMMGGQMWVVSQPLEIKNLSEEKKQISLLKIEDSRDINFPKNPINVYNSSSPESKVNIAGNPPHYFVKPELSGRGSIFYFTIQAKAIAMYSPEIVDGLLRGKKILVVESNIINQEEIKQQVKQWEMIPIVADSATKALSDLEQGKVFDLGIIAMDISDMDGLTLARKIRKLEAEQNSKQNKNDKSFLPLLMLNYIDTVDISRELQEAKVSLAGFLNIPIKQSQFYNVLLEVFGTRKEEEVNDKVPSLDMEDFQDLSEKNRDYTNIRILLAENNVVNQKVVIHLLEKIGYLADVAANKVEFLDALKRISYDVVLMDVQMNNGDGIGITNQICQRYSEEKRPWIIAMTANARSGDREKYLNAGMDDYMTKPVDQEKLVEVLNKFKRIRNQKLGSKTDLENAVRSHSSVIRSTLVKTNSSRQPVIQKPSFTNFQVESTSQSDEIISLKSTLPIVIPSNIEDVPETKEITMPGLDLLNDQQLAVDPKIIEKFCNLYYDEPDTPIILIQDYLTDGNKNINMIRNYINKGNFNALKTASQKFKTSSALLGAINFSKLCEELEKMALAVIESREDFDLEKATKIFLQSKNEWERVQKELSTKMNC</sequence>
<dbReference type="CDD" id="cd00130">
    <property type="entry name" value="PAS"/>
    <property type="match status" value="2"/>
</dbReference>
<evidence type="ECO:0000256" key="14">
    <source>
        <dbReference type="PROSITE-ProRule" id="PRU00169"/>
    </source>
</evidence>
<evidence type="ECO:0000256" key="7">
    <source>
        <dbReference type="ARBA" id="ARBA00022692"/>
    </source>
</evidence>
<dbReference type="SUPFAM" id="SSF47226">
    <property type="entry name" value="Histidine-containing phosphotransfer domain, HPT domain"/>
    <property type="match status" value="1"/>
</dbReference>
<dbReference type="InterPro" id="IPR000700">
    <property type="entry name" value="PAS-assoc_C"/>
</dbReference>
<evidence type="ECO:0000259" key="21">
    <source>
        <dbReference type="PROSITE" id="PS50113"/>
    </source>
</evidence>
<dbReference type="InterPro" id="IPR003661">
    <property type="entry name" value="HisK_dim/P_dom"/>
</dbReference>
<comment type="caution">
    <text evidence="14">Lacks conserved residue(s) required for the propagation of feature annotation.</text>
</comment>
<dbReference type="InterPro" id="IPR011006">
    <property type="entry name" value="CheY-like_superfamily"/>
</dbReference>
<keyword evidence="15" id="KW-0129">CBS domain</keyword>
<feature type="domain" description="PAC" evidence="21">
    <location>
        <begin position="636"/>
        <end position="688"/>
    </location>
</feature>
<evidence type="ECO:0000256" key="17">
    <source>
        <dbReference type="SAM" id="MobiDB-lite"/>
    </source>
</evidence>
<feature type="region of interest" description="Disordered" evidence="17">
    <location>
        <begin position="51"/>
        <end position="71"/>
    </location>
</feature>
<evidence type="ECO:0000256" key="12">
    <source>
        <dbReference type="ARBA" id="ARBA00023012"/>
    </source>
</evidence>
<evidence type="ECO:0000259" key="18">
    <source>
        <dbReference type="PROSITE" id="PS50109"/>
    </source>
</evidence>
<dbReference type="InterPro" id="IPR001789">
    <property type="entry name" value="Sig_transdc_resp-reg_receiver"/>
</dbReference>
<dbReference type="Gene3D" id="3.30.450.20">
    <property type="entry name" value="PAS domain"/>
    <property type="match status" value="2"/>
</dbReference>
<evidence type="ECO:0000256" key="11">
    <source>
        <dbReference type="ARBA" id="ARBA00022989"/>
    </source>
</evidence>
<evidence type="ECO:0000256" key="4">
    <source>
        <dbReference type="ARBA" id="ARBA00022475"/>
    </source>
</evidence>
<comment type="subcellular location">
    <subcellularLocation>
        <location evidence="2">Cell membrane</location>
        <topology evidence="2">Multi-pass membrane protein</topology>
    </subcellularLocation>
</comment>
<keyword evidence="12" id="KW-0902">Two-component regulatory system</keyword>
<keyword evidence="6 23" id="KW-0808">Transferase</keyword>
<feature type="domain" description="PAS" evidence="20">
    <location>
        <begin position="449"/>
        <end position="498"/>
    </location>
</feature>
<dbReference type="CDD" id="cd00156">
    <property type="entry name" value="REC"/>
    <property type="match status" value="1"/>
</dbReference>
<feature type="domain" description="Response regulatory" evidence="19">
    <location>
        <begin position="1546"/>
        <end position="1663"/>
    </location>
</feature>
<dbReference type="eggNOG" id="COG2198">
    <property type="taxonomic scope" value="Bacteria"/>
</dbReference>
<dbReference type="PROSITE" id="PS50110">
    <property type="entry name" value="RESPONSE_REGULATORY"/>
    <property type="match status" value="2"/>
</dbReference>
<dbReference type="PROSITE" id="PS50112">
    <property type="entry name" value="PAS"/>
    <property type="match status" value="2"/>
</dbReference>
<dbReference type="InterPro" id="IPR046342">
    <property type="entry name" value="CBS_dom_sf"/>
</dbReference>
<dbReference type="EMBL" id="CP000393">
    <property type="protein sequence ID" value="ABG53434.1"/>
    <property type="molecule type" value="Genomic_DNA"/>
</dbReference>
<gene>
    <name evidence="23" type="ordered locus">Tery_4447</name>
</gene>
<keyword evidence="4" id="KW-1003">Cell membrane</keyword>
<feature type="domain" description="Histidine kinase" evidence="18">
    <location>
        <begin position="1060"/>
        <end position="1293"/>
    </location>
</feature>
<keyword evidence="16" id="KW-0175">Coiled coil</keyword>
<dbReference type="InterPro" id="IPR005467">
    <property type="entry name" value="His_kinase_dom"/>
</dbReference>
<dbReference type="OrthoDB" id="5389090at2"/>
<name>Q10WE0_TRIEI</name>
<feature type="coiled-coil region" evidence="16">
    <location>
        <begin position="1023"/>
        <end position="1050"/>
    </location>
</feature>
<evidence type="ECO:0000256" key="2">
    <source>
        <dbReference type="ARBA" id="ARBA00004651"/>
    </source>
</evidence>
<dbReference type="SMART" id="SM00448">
    <property type="entry name" value="REC"/>
    <property type="match status" value="2"/>
</dbReference>
<dbReference type="KEGG" id="ter:Tery_4447"/>
<keyword evidence="9 23" id="KW-0418">Kinase</keyword>
<dbReference type="Pfam" id="PF08447">
    <property type="entry name" value="PAS_3"/>
    <property type="match status" value="1"/>
</dbReference>
<evidence type="ECO:0000259" key="19">
    <source>
        <dbReference type="PROSITE" id="PS50110"/>
    </source>
</evidence>
<dbReference type="Pfam" id="PF01590">
    <property type="entry name" value="GAF"/>
    <property type="match status" value="1"/>
</dbReference>
<feature type="domain" description="PAC" evidence="21">
    <location>
        <begin position="502"/>
        <end position="553"/>
    </location>
</feature>
<dbReference type="PRINTS" id="PR00344">
    <property type="entry name" value="BCTRLSENSOR"/>
</dbReference>
<dbReference type="CDD" id="cd17546">
    <property type="entry name" value="REC_hyHK_CKI1_RcsC-like"/>
    <property type="match status" value="1"/>
</dbReference>
<dbReference type="eggNOG" id="COG0517">
    <property type="taxonomic scope" value="Bacteria"/>
</dbReference>
<dbReference type="InterPro" id="IPR001610">
    <property type="entry name" value="PAC"/>
</dbReference>
<evidence type="ECO:0000256" key="5">
    <source>
        <dbReference type="ARBA" id="ARBA00022553"/>
    </source>
</evidence>
<dbReference type="Gene3D" id="3.10.580.10">
    <property type="entry name" value="CBS-domain"/>
    <property type="match status" value="2"/>
</dbReference>
<feature type="domain" description="CBS" evidence="22">
    <location>
        <begin position="110"/>
        <end position="172"/>
    </location>
</feature>
<evidence type="ECO:0000256" key="6">
    <source>
        <dbReference type="ARBA" id="ARBA00022679"/>
    </source>
</evidence>
<protein>
    <recommendedName>
        <fullName evidence="3">histidine kinase</fullName>
        <ecNumber evidence="3">2.7.13.3</ecNumber>
    </recommendedName>
</protein>
<evidence type="ECO:0000256" key="10">
    <source>
        <dbReference type="ARBA" id="ARBA00022840"/>
    </source>
</evidence>
<keyword evidence="8" id="KW-0547">Nucleotide-binding</keyword>
<dbReference type="PROSITE" id="PS50113">
    <property type="entry name" value="PAC"/>
    <property type="match status" value="2"/>
</dbReference>
<dbReference type="GO" id="GO:0005886">
    <property type="term" value="C:plasma membrane"/>
    <property type="evidence" value="ECO:0007669"/>
    <property type="project" value="UniProtKB-SubCell"/>
</dbReference>
<dbReference type="InterPro" id="IPR000644">
    <property type="entry name" value="CBS_dom"/>
</dbReference>
<dbReference type="InterPro" id="IPR013767">
    <property type="entry name" value="PAS_fold"/>
</dbReference>
<dbReference type="SMART" id="SM00388">
    <property type="entry name" value="HisKA"/>
    <property type="match status" value="1"/>
</dbReference>
<proteinExistence type="predicted"/>
<dbReference type="HOGENOM" id="CLU_001440_0_0_3"/>
<dbReference type="SMART" id="SM00065">
    <property type="entry name" value="GAF"/>
    <property type="match status" value="2"/>
</dbReference>
<keyword evidence="11" id="KW-1133">Transmembrane helix</keyword>
<dbReference type="Gene3D" id="1.10.287.130">
    <property type="match status" value="1"/>
</dbReference>
<dbReference type="SMART" id="SM00387">
    <property type="entry name" value="HATPase_c"/>
    <property type="match status" value="1"/>
</dbReference>
<dbReference type="STRING" id="203124.Tery_4447"/>
<evidence type="ECO:0000256" key="3">
    <source>
        <dbReference type="ARBA" id="ARBA00012438"/>
    </source>
</evidence>
<dbReference type="Gene3D" id="1.20.120.160">
    <property type="entry name" value="HPT domain"/>
    <property type="match status" value="1"/>
</dbReference>
<accession>Q10WE0</accession>
<keyword evidence="10" id="KW-0067">ATP-binding</keyword>
<dbReference type="SMART" id="SM00091">
    <property type="entry name" value="PAS"/>
    <property type="match status" value="2"/>
</dbReference>
<feature type="domain" description="PAS" evidence="20">
    <location>
        <begin position="560"/>
        <end position="613"/>
    </location>
</feature>
<dbReference type="EC" id="2.7.13.3" evidence="3"/>
<dbReference type="InterPro" id="IPR036890">
    <property type="entry name" value="HATPase_C_sf"/>
</dbReference>
<dbReference type="CDD" id="cd00082">
    <property type="entry name" value="HisKA"/>
    <property type="match status" value="1"/>
</dbReference>
<dbReference type="InterPro" id="IPR004358">
    <property type="entry name" value="Sig_transdc_His_kin-like_C"/>
</dbReference>
<dbReference type="SUPFAM" id="SSF55874">
    <property type="entry name" value="ATPase domain of HSP90 chaperone/DNA topoisomerase II/histidine kinase"/>
    <property type="match status" value="1"/>
</dbReference>
<dbReference type="PANTHER" id="PTHR45339:SF1">
    <property type="entry name" value="HYBRID SIGNAL TRANSDUCTION HISTIDINE KINASE J"/>
    <property type="match status" value="1"/>
</dbReference>
<dbReference type="SUPFAM" id="SSF52172">
    <property type="entry name" value="CheY-like"/>
    <property type="match status" value="2"/>
</dbReference>
<evidence type="ECO:0000256" key="15">
    <source>
        <dbReference type="PROSITE-ProRule" id="PRU00703"/>
    </source>
</evidence>
<dbReference type="GO" id="GO:0000155">
    <property type="term" value="F:phosphorelay sensor kinase activity"/>
    <property type="evidence" value="ECO:0007669"/>
    <property type="project" value="InterPro"/>
</dbReference>
<comment type="catalytic activity">
    <reaction evidence="1">
        <text>ATP + protein L-histidine = ADP + protein N-phospho-L-histidine.</text>
        <dbReference type="EC" id="2.7.13.3"/>
    </reaction>
</comment>
<evidence type="ECO:0000259" key="22">
    <source>
        <dbReference type="PROSITE" id="PS51371"/>
    </source>
</evidence>
<evidence type="ECO:0000256" key="16">
    <source>
        <dbReference type="SAM" id="Coils"/>
    </source>
</evidence>
<organism evidence="23">
    <name type="scientific">Trichodesmium erythraeum (strain IMS101)</name>
    <dbReference type="NCBI Taxonomy" id="203124"/>
    <lineage>
        <taxon>Bacteria</taxon>
        <taxon>Bacillati</taxon>
        <taxon>Cyanobacteriota</taxon>
        <taxon>Cyanophyceae</taxon>
        <taxon>Oscillatoriophycideae</taxon>
        <taxon>Oscillatoriales</taxon>
        <taxon>Microcoleaceae</taxon>
        <taxon>Trichodesmium</taxon>
    </lineage>
</organism>
<keyword evidence="5 14" id="KW-0597">Phosphoprotein</keyword>
<dbReference type="Gene3D" id="3.30.565.10">
    <property type="entry name" value="Histidine kinase-like ATPase, C-terminal domain"/>
    <property type="match status" value="1"/>
</dbReference>
<evidence type="ECO:0000313" key="23">
    <source>
        <dbReference type="EMBL" id="ABG53434.1"/>
    </source>
</evidence>
<dbReference type="SUPFAM" id="SSF54631">
    <property type="entry name" value="CBS-domain pair"/>
    <property type="match status" value="2"/>
</dbReference>
<dbReference type="RefSeq" id="WP_011613757.1">
    <property type="nucleotide sequence ID" value="NC_008312.1"/>
</dbReference>
<dbReference type="eggNOG" id="COG2202">
    <property type="taxonomic scope" value="Bacteria"/>
</dbReference>
<evidence type="ECO:0000256" key="8">
    <source>
        <dbReference type="ARBA" id="ARBA00022741"/>
    </source>
</evidence>
<dbReference type="InterPro" id="IPR036641">
    <property type="entry name" value="HPT_dom_sf"/>
</dbReference>
<dbReference type="InterPro" id="IPR035965">
    <property type="entry name" value="PAS-like_dom_sf"/>
</dbReference>
<dbReference type="Pfam" id="PF00571">
    <property type="entry name" value="CBS"/>
    <property type="match status" value="1"/>
</dbReference>
<keyword evidence="13" id="KW-0472">Membrane</keyword>
<reference evidence="23" key="1">
    <citation type="submission" date="2006-06" db="EMBL/GenBank/DDBJ databases">
        <title>Complete sequence of Trichodesmium erythraeum IMS101.</title>
        <authorList>
            <consortium name="US DOE Joint Genome Institute"/>
            <person name="Copeland A."/>
            <person name="Lucas S."/>
            <person name="Lapidus A."/>
            <person name="Barry K."/>
            <person name="Detter J.C."/>
            <person name="Glavina del Rio T."/>
            <person name="Hammon N."/>
            <person name="Israni S."/>
            <person name="Dalin E."/>
            <person name="Tice H."/>
            <person name="Pitluck S."/>
            <person name="Kiss H."/>
            <person name="Munk A.C."/>
            <person name="Brettin T."/>
            <person name="Bruce D."/>
            <person name="Han C."/>
            <person name="Tapia R."/>
            <person name="Gilna P."/>
            <person name="Schmutz J."/>
            <person name="Larimer F."/>
            <person name="Land M."/>
            <person name="Hauser L."/>
            <person name="Kyrpides N."/>
            <person name="Kim E."/>
            <person name="Richardson P."/>
        </authorList>
    </citation>
    <scope>NUCLEOTIDE SEQUENCE [LARGE SCALE GENOMIC DNA]</scope>
    <source>
        <strain evidence="23">IMS101</strain>
    </source>
</reference>
<dbReference type="Pfam" id="PF00072">
    <property type="entry name" value="Response_reg"/>
    <property type="match status" value="1"/>
</dbReference>
<dbReference type="Pfam" id="PF00512">
    <property type="entry name" value="HisKA"/>
    <property type="match status" value="1"/>
</dbReference>
<dbReference type="SUPFAM" id="SSF55785">
    <property type="entry name" value="PYP-like sensor domain (PAS domain)"/>
    <property type="match status" value="2"/>
</dbReference>
<evidence type="ECO:0000256" key="9">
    <source>
        <dbReference type="ARBA" id="ARBA00022777"/>
    </source>
</evidence>
<dbReference type="InterPro" id="IPR036097">
    <property type="entry name" value="HisK_dim/P_sf"/>
</dbReference>
<dbReference type="InterPro" id="IPR003594">
    <property type="entry name" value="HATPase_dom"/>
</dbReference>
<keyword evidence="7" id="KW-0812">Transmembrane</keyword>
<dbReference type="SMART" id="SM00086">
    <property type="entry name" value="PAC"/>
    <property type="match status" value="2"/>
</dbReference>
<dbReference type="eggNOG" id="COG2205">
    <property type="taxonomic scope" value="Bacteria"/>
</dbReference>
<evidence type="ECO:0000259" key="20">
    <source>
        <dbReference type="PROSITE" id="PS50112"/>
    </source>
</evidence>
<feature type="modified residue" description="4-aspartylphosphate" evidence="14">
    <location>
        <position position="1595"/>
    </location>
</feature>
<dbReference type="InterPro" id="IPR000014">
    <property type="entry name" value="PAS"/>
</dbReference>
<dbReference type="Pfam" id="PF02518">
    <property type="entry name" value="HATPase_c"/>
    <property type="match status" value="1"/>
</dbReference>
<dbReference type="PROSITE" id="PS50109">
    <property type="entry name" value="HIS_KIN"/>
    <property type="match status" value="1"/>
</dbReference>
<dbReference type="eggNOG" id="COG2203">
    <property type="taxonomic scope" value="Bacteria"/>
</dbReference>
<dbReference type="SUPFAM" id="SSF47384">
    <property type="entry name" value="Homodimeric domain of signal transducing histidine kinase"/>
    <property type="match status" value="1"/>
</dbReference>
<dbReference type="InterPro" id="IPR013655">
    <property type="entry name" value="PAS_fold_3"/>
</dbReference>
<dbReference type="Pfam" id="PF00989">
    <property type="entry name" value="PAS"/>
    <property type="match status" value="1"/>
</dbReference>
<dbReference type="GO" id="GO:0005524">
    <property type="term" value="F:ATP binding"/>
    <property type="evidence" value="ECO:0007669"/>
    <property type="project" value="UniProtKB-KW"/>
</dbReference>
<evidence type="ECO:0000256" key="1">
    <source>
        <dbReference type="ARBA" id="ARBA00000085"/>
    </source>
</evidence>
<feature type="domain" description="Response regulatory" evidence="19">
    <location>
        <begin position="1383"/>
        <end position="1512"/>
    </location>
</feature>
<dbReference type="Gene3D" id="3.40.50.2300">
    <property type="match status" value="2"/>
</dbReference>